<keyword evidence="5" id="KW-0539">Nucleus</keyword>
<accession>A0A1E5WNB5</accession>
<dbReference type="SUPFAM" id="SSF118290">
    <property type="entry name" value="WRKY DNA-binding domain"/>
    <property type="match status" value="1"/>
</dbReference>
<comment type="caution">
    <text evidence="7">The sequence shown here is derived from an EMBL/GenBank/DDBJ whole genome shotgun (WGS) entry which is preliminary data.</text>
</comment>
<dbReference type="PANTHER" id="PTHR33377">
    <property type="entry name" value="OS10G0134700 PROTEIN-RELATED"/>
    <property type="match status" value="1"/>
</dbReference>
<evidence type="ECO:0000256" key="5">
    <source>
        <dbReference type="ARBA" id="ARBA00023242"/>
    </source>
</evidence>
<keyword evidence="2" id="KW-0805">Transcription regulation</keyword>
<comment type="subcellular location">
    <subcellularLocation>
        <location evidence="1">Nucleus</location>
    </subcellularLocation>
</comment>
<dbReference type="InterPro" id="IPR003657">
    <property type="entry name" value="WRKY_dom"/>
</dbReference>
<dbReference type="OrthoDB" id="584137at2759"/>
<dbReference type="Gene3D" id="2.20.25.80">
    <property type="entry name" value="WRKY domain"/>
    <property type="match status" value="1"/>
</dbReference>
<evidence type="ECO:0000259" key="6">
    <source>
        <dbReference type="PROSITE" id="PS50811"/>
    </source>
</evidence>
<sequence>MAELMSSAIIGEAVNRIISSHIGQDEVKYQDRENIERLEMAHIKMEAALQMSNRWPITDVPLLRWRSKLKRASQECDEALRRFERFAAGATEFLKYVEFGGTPREYMFFNPLIGHLLTGKSMRYQAFQESKYYYLGIRPMSFAEPGMEVIIGFLCHDFKEPTKGFNLGFILRISESTDIFNDIIKCMQSVTPHFKFAAEAVKRELIQLPTQDFSWVTQSPYGENGLWVNVHHTLTHLSRPNPLCCNEHEDYLVPSNNRNGMVPSSRLLSNTFPEEVIIVLLQCQVSLCDQQRYSMGSASEHGGTSYRNCDMPPLKLGVLFIPHDSPEDIEPPAESYVLEVIDETKQEMLHNNVGLQYLDEKLLPKAIDYLYQNSESKMYYYRCIHRNSQGCVATKEAQCSDEDPTLFDVVYYGTHTCVQITGGATVSFSSR</sequence>
<evidence type="ECO:0000313" key="8">
    <source>
        <dbReference type="Proteomes" id="UP000095767"/>
    </source>
</evidence>
<dbReference type="Proteomes" id="UP000095767">
    <property type="component" value="Unassembled WGS sequence"/>
</dbReference>
<evidence type="ECO:0000313" key="7">
    <source>
        <dbReference type="EMBL" id="OEL38896.1"/>
    </source>
</evidence>
<dbReference type="SMART" id="SM00774">
    <property type="entry name" value="WRKY"/>
    <property type="match status" value="1"/>
</dbReference>
<dbReference type="GO" id="GO:0043565">
    <property type="term" value="F:sequence-specific DNA binding"/>
    <property type="evidence" value="ECO:0007669"/>
    <property type="project" value="InterPro"/>
</dbReference>
<dbReference type="InterPro" id="IPR036576">
    <property type="entry name" value="WRKY_dom_sf"/>
</dbReference>
<dbReference type="InterPro" id="IPR013181">
    <property type="entry name" value="DUF1719"/>
</dbReference>
<name>A0A1E5WNB5_9POAL</name>
<reference evidence="7 8" key="1">
    <citation type="submission" date="2016-09" db="EMBL/GenBank/DDBJ databases">
        <title>The draft genome of Dichanthelium oligosanthes: A C3 panicoid grass species.</title>
        <authorList>
            <person name="Studer A.J."/>
            <person name="Schnable J.C."/>
            <person name="Brutnell T.P."/>
        </authorList>
    </citation>
    <scope>NUCLEOTIDE SEQUENCE [LARGE SCALE GENOMIC DNA]</scope>
    <source>
        <strain evidence="8">cv. Kellogg 1175</strain>
        <tissue evidence="7">Leaf</tissue>
    </source>
</reference>
<evidence type="ECO:0000256" key="1">
    <source>
        <dbReference type="ARBA" id="ARBA00004123"/>
    </source>
</evidence>
<dbReference type="AlphaFoldDB" id="A0A1E5WNB5"/>
<keyword evidence="3" id="KW-0238">DNA-binding</keyword>
<gene>
    <name evidence="7" type="ORF">BAE44_0000085</name>
</gene>
<feature type="domain" description="WRKY" evidence="6">
    <location>
        <begin position="380"/>
        <end position="415"/>
    </location>
</feature>
<organism evidence="7 8">
    <name type="scientific">Dichanthelium oligosanthes</name>
    <dbReference type="NCBI Taxonomy" id="888268"/>
    <lineage>
        <taxon>Eukaryota</taxon>
        <taxon>Viridiplantae</taxon>
        <taxon>Streptophyta</taxon>
        <taxon>Embryophyta</taxon>
        <taxon>Tracheophyta</taxon>
        <taxon>Spermatophyta</taxon>
        <taxon>Magnoliopsida</taxon>
        <taxon>Liliopsida</taxon>
        <taxon>Poales</taxon>
        <taxon>Poaceae</taxon>
        <taxon>PACMAD clade</taxon>
        <taxon>Panicoideae</taxon>
        <taxon>Panicodae</taxon>
        <taxon>Paniceae</taxon>
        <taxon>Dichantheliinae</taxon>
        <taxon>Dichanthelium</taxon>
    </lineage>
</organism>
<keyword evidence="4" id="KW-0804">Transcription</keyword>
<protein>
    <recommendedName>
        <fullName evidence="6">WRKY domain-containing protein</fullName>
    </recommendedName>
</protein>
<dbReference type="SMART" id="SM01157">
    <property type="entry name" value="DUF1719"/>
    <property type="match status" value="1"/>
</dbReference>
<evidence type="ECO:0000256" key="4">
    <source>
        <dbReference type="ARBA" id="ARBA00023163"/>
    </source>
</evidence>
<keyword evidence="8" id="KW-1185">Reference proteome</keyword>
<proteinExistence type="predicted"/>
<dbReference type="Pfam" id="PF03106">
    <property type="entry name" value="WRKY"/>
    <property type="match status" value="1"/>
</dbReference>
<evidence type="ECO:0000256" key="3">
    <source>
        <dbReference type="ARBA" id="ARBA00023125"/>
    </source>
</evidence>
<dbReference type="PROSITE" id="PS50811">
    <property type="entry name" value="WRKY"/>
    <property type="match status" value="1"/>
</dbReference>
<dbReference type="EMBL" id="LWDX02000220">
    <property type="protein sequence ID" value="OEL38896.1"/>
    <property type="molecule type" value="Genomic_DNA"/>
</dbReference>
<dbReference type="GO" id="GO:0005634">
    <property type="term" value="C:nucleus"/>
    <property type="evidence" value="ECO:0007669"/>
    <property type="project" value="UniProtKB-SubCell"/>
</dbReference>
<dbReference type="Pfam" id="PF08224">
    <property type="entry name" value="DUF1719"/>
    <property type="match status" value="1"/>
</dbReference>
<evidence type="ECO:0000256" key="2">
    <source>
        <dbReference type="ARBA" id="ARBA00023015"/>
    </source>
</evidence>
<dbReference type="GO" id="GO:0003700">
    <property type="term" value="F:DNA-binding transcription factor activity"/>
    <property type="evidence" value="ECO:0007669"/>
    <property type="project" value="InterPro"/>
</dbReference>
<dbReference type="PANTHER" id="PTHR33377:SF95">
    <property type="entry name" value="EXPRESSED PROTEIN"/>
    <property type="match status" value="1"/>
</dbReference>